<dbReference type="GO" id="GO:0009399">
    <property type="term" value="P:nitrogen fixation"/>
    <property type="evidence" value="ECO:0007669"/>
    <property type="project" value="UniProtKB-UniRule"/>
</dbReference>
<comment type="function">
    <text evidence="1 6">May protect the nitrogenase Fe-Mo protein from oxidative damage.</text>
</comment>
<proteinExistence type="inferred from homology"/>
<reference evidence="8" key="2">
    <citation type="submission" date="2021-02" db="EMBL/GenBank/DDBJ databases">
        <title>Comparative genomics of Ferrovum myxofaciens strains, predominant extremophile bacteria forming large biofilm stalactites in acid mine ecosystems.</title>
        <authorList>
            <person name="Burkartova K."/>
            <person name="Ridl J."/>
            <person name="Pajer P."/>
            <person name="Falteisek L."/>
        </authorList>
    </citation>
    <scope>NUCLEOTIDE SEQUENCE</scope>
    <source>
        <strain evidence="8">MI1III</strain>
    </source>
</reference>
<keyword evidence="5 6" id="KW-0535">Nitrogen fixation</keyword>
<dbReference type="RefSeq" id="WP_062188240.1">
    <property type="nucleotide sequence ID" value="NZ_CP053675.1"/>
</dbReference>
<evidence type="ECO:0000256" key="4">
    <source>
        <dbReference type="ARBA" id="ARBA00016274"/>
    </source>
</evidence>
<dbReference type="EMBL" id="LRRD01000038">
    <property type="protein sequence ID" value="KXW57773.1"/>
    <property type="molecule type" value="Genomic_DNA"/>
</dbReference>
<comment type="subunit">
    <text evidence="3 6">Homotrimer; associates with NifD.</text>
</comment>
<gene>
    <name evidence="6 7" type="primary">nifW</name>
    <name evidence="7" type="ORF">FEMY_17070</name>
    <name evidence="8" type="ORF">JZL65_00470</name>
</gene>
<comment type="similarity">
    <text evidence="2 6">Belongs to the NifW family.</text>
</comment>
<evidence type="ECO:0000256" key="6">
    <source>
        <dbReference type="HAMAP-Rule" id="MF_00529"/>
    </source>
</evidence>
<dbReference type="EMBL" id="CP071137">
    <property type="protein sequence ID" value="QWY77597.1"/>
    <property type="molecule type" value="Genomic_DNA"/>
</dbReference>
<keyword evidence="9" id="KW-1185">Reference proteome</keyword>
<dbReference type="PIRSF" id="PIRSF005790">
    <property type="entry name" value="NifW"/>
    <property type="match status" value="1"/>
</dbReference>
<protein>
    <recommendedName>
        <fullName evidence="4 6">Nitrogenase-stabilizing/protective protein NifW</fullName>
    </recommendedName>
</protein>
<evidence type="ECO:0000256" key="3">
    <source>
        <dbReference type="ARBA" id="ARBA00011284"/>
    </source>
</evidence>
<accession>A0A149VX10</accession>
<evidence type="ECO:0000256" key="5">
    <source>
        <dbReference type="ARBA" id="ARBA00023231"/>
    </source>
</evidence>
<organism evidence="7 9">
    <name type="scientific">Ferrovum myxofaciens</name>
    <dbReference type="NCBI Taxonomy" id="416213"/>
    <lineage>
        <taxon>Bacteria</taxon>
        <taxon>Pseudomonadati</taxon>
        <taxon>Pseudomonadota</taxon>
        <taxon>Betaproteobacteria</taxon>
        <taxon>Ferrovales</taxon>
        <taxon>Ferrovaceae</taxon>
        <taxon>Ferrovum</taxon>
    </lineage>
</organism>
<evidence type="ECO:0000313" key="7">
    <source>
        <dbReference type="EMBL" id="KXW57773.1"/>
    </source>
</evidence>
<dbReference type="Pfam" id="PF03206">
    <property type="entry name" value="NifW"/>
    <property type="match status" value="1"/>
</dbReference>
<dbReference type="PATRIC" id="fig|1789004.3.peg.1742"/>
<evidence type="ECO:0000256" key="2">
    <source>
        <dbReference type="ARBA" id="ARBA00008351"/>
    </source>
</evidence>
<dbReference type="HAMAP" id="MF_00529">
    <property type="entry name" value="NifW"/>
    <property type="match status" value="1"/>
</dbReference>
<reference evidence="7 9" key="1">
    <citation type="submission" date="2016-01" db="EMBL/GenBank/DDBJ databases">
        <title>Genome sequence of the acidophilic iron oxidising Ferrovum strain Z-31.</title>
        <authorList>
            <person name="Poehlein A."/>
            <person name="Ullrich S.R."/>
            <person name="Schloemann M."/>
            <person name="Muehling M."/>
            <person name="Daniel R."/>
        </authorList>
    </citation>
    <scope>NUCLEOTIDE SEQUENCE [LARGE SCALE GENOMIC DNA]</scope>
    <source>
        <strain evidence="7 9">Z-31</strain>
    </source>
</reference>
<accession>A0A859ABZ6</accession>
<dbReference type="InterPro" id="IPR004893">
    <property type="entry name" value="NifW"/>
</dbReference>
<name>A0A859ABZ6_9PROT</name>
<evidence type="ECO:0000256" key="1">
    <source>
        <dbReference type="ARBA" id="ARBA00002247"/>
    </source>
</evidence>
<dbReference type="Proteomes" id="UP000075653">
    <property type="component" value="Unassembled WGS sequence"/>
</dbReference>
<sequence>MTIFTQKLSALSSAEEFLDFFSVEYDQSVVHVNRLHILKRFNQYLRATPGTNQMEDEALRIVCRDLLKRSYEDFVKSTPAQEKVFKVFRDQEGQSVGLTSLKTTLPSQQRS</sequence>
<dbReference type="GeneID" id="301710967"/>
<evidence type="ECO:0000313" key="9">
    <source>
        <dbReference type="Proteomes" id="UP000075653"/>
    </source>
</evidence>
<dbReference type="AlphaFoldDB" id="A0A859ABZ6"/>
<dbReference type="Proteomes" id="UP000683551">
    <property type="component" value="Chromosome"/>
</dbReference>
<evidence type="ECO:0000313" key="8">
    <source>
        <dbReference type="EMBL" id="QWY77597.1"/>
    </source>
</evidence>